<dbReference type="KEGG" id="ccp:CHC_T00007299001"/>
<name>R7QSD9_CHOCR</name>
<protein>
    <submittedName>
        <fullName evidence="2">Uncharacterized protein</fullName>
    </submittedName>
</protein>
<dbReference type="RefSeq" id="XP_005710952.1">
    <property type="nucleotide sequence ID" value="XM_005710895.1"/>
</dbReference>
<evidence type="ECO:0000256" key="1">
    <source>
        <dbReference type="SAM" id="MobiDB-lite"/>
    </source>
</evidence>
<dbReference type="AlphaFoldDB" id="R7QSD9"/>
<feature type="region of interest" description="Disordered" evidence="1">
    <location>
        <begin position="79"/>
        <end position="126"/>
    </location>
</feature>
<dbReference type="EMBL" id="HG002219">
    <property type="protein sequence ID" value="CDF40658.1"/>
    <property type="molecule type" value="Genomic_DNA"/>
</dbReference>
<dbReference type="GeneID" id="17318652"/>
<dbReference type="Proteomes" id="UP000012073">
    <property type="component" value="Unassembled WGS sequence"/>
</dbReference>
<sequence length="126" mass="13856">MRHPVYKIGSEIYFCWPRTTLRRRPTRVFLRPPFGLILVHTSAQTDPHRIALHFVLLRSSKLPSLGLNPGGTIVRQTVVRPSHSAGHPASPRAEASKMSGTGPSAGGMRQRRGAPSGKRFLSSPLQ</sequence>
<proteinExistence type="predicted"/>
<organism evidence="2 3">
    <name type="scientific">Chondrus crispus</name>
    <name type="common">Carrageen Irish moss</name>
    <name type="synonym">Polymorpha crispa</name>
    <dbReference type="NCBI Taxonomy" id="2769"/>
    <lineage>
        <taxon>Eukaryota</taxon>
        <taxon>Rhodophyta</taxon>
        <taxon>Florideophyceae</taxon>
        <taxon>Rhodymeniophycidae</taxon>
        <taxon>Gigartinales</taxon>
        <taxon>Gigartinaceae</taxon>
        <taxon>Chondrus</taxon>
    </lineage>
</organism>
<gene>
    <name evidence="2" type="ORF">CHC_T00007299001</name>
</gene>
<accession>R7QSD9</accession>
<keyword evidence="3" id="KW-1185">Reference proteome</keyword>
<evidence type="ECO:0000313" key="3">
    <source>
        <dbReference type="Proteomes" id="UP000012073"/>
    </source>
</evidence>
<reference evidence="3" key="1">
    <citation type="journal article" date="2013" name="Proc. Natl. Acad. Sci. U.S.A.">
        <title>Genome structure and metabolic features in the red seaweed Chondrus crispus shed light on evolution of the Archaeplastida.</title>
        <authorList>
            <person name="Collen J."/>
            <person name="Porcel B."/>
            <person name="Carre W."/>
            <person name="Ball S.G."/>
            <person name="Chaparro C."/>
            <person name="Tonon T."/>
            <person name="Barbeyron T."/>
            <person name="Michel G."/>
            <person name="Noel B."/>
            <person name="Valentin K."/>
            <person name="Elias M."/>
            <person name="Artiguenave F."/>
            <person name="Arun A."/>
            <person name="Aury J.M."/>
            <person name="Barbosa-Neto J.F."/>
            <person name="Bothwell J.H."/>
            <person name="Bouget F.Y."/>
            <person name="Brillet L."/>
            <person name="Cabello-Hurtado F."/>
            <person name="Capella-Gutierrez S."/>
            <person name="Charrier B."/>
            <person name="Cladiere L."/>
            <person name="Cock J.M."/>
            <person name="Coelho S.M."/>
            <person name="Colleoni C."/>
            <person name="Czjzek M."/>
            <person name="Da Silva C."/>
            <person name="Delage L."/>
            <person name="Denoeud F."/>
            <person name="Deschamps P."/>
            <person name="Dittami S.M."/>
            <person name="Gabaldon T."/>
            <person name="Gachon C.M."/>
            <person name="Groisillier A."/>
            <person name="Herve C."/>
            <person name="Jabbari K."/>
            <person name="Katinka M."/>
            <person name="Kloareg B."/>
            <person name="Kowalczyk N."/>
            <person name="Labadie K."/>
            <person name="Leblanc C."/>
            <person name="Lopez P.J."/>
            <person name="McLachlan D.H."/>
            <person name="Meslet-Cladiere L."/>
            <person name="Moustafa A."/>
            <person name="Nehr Z."/>
            <person name="Nyvall Collen P."/>
            <person name="Panaud O."/>
            <person name="Partensky F."/>
            <person name="Poulain J."/>
            <person name="Rensing S.A."/>
            <person name="Rousvoal S."/>
            <person name="Samson G."/>
            <person name="Symeonidi A."/>
            <person name="Weissenbach J."/>
            <person name="Zambounis A."/>
            <person name="Wincker P."/>
            <person name="Boyen C."/>
        </authorList>
    </citation>
    <scope>NUCLEOTIDE SEQUENCE [LARGE SCALE GENOMIC DNA]</scope>
    <source>
        <strain evidence="3">cv. Stackhouse</strain>
    </source>
</reference>
<dbReference type="Gramene" id="CDF40658">
    <property type="protein sequence ID" value="CDF40658"/>
    <property type="gene ID" value="CHC_T00007299001"/>
</dbReference>
<evidence type="ECO:0000313" key="2">
    <source>
        <dbReference type="EMBL" id="CDF40658.1"/>
    </source>
</evidence>